<reference evidence="2" key="1">
    <citation type="submission" date="2019-01" db="EMBL/GenBank/DDBJ databases">
        <title>Genomic signatures and co-occurrence patterns of the ultra-small Saccharimodia (Patescibacteria phylum) suggest a symbiotic lifestyle.</title>
        <authorList>
            <person name="Lemos L."/>
            <person name="Medeiros J."/>
            <person name="Andreote F."/>
            <person name="Fernandes G."/>
            <person name="Varani A."/>
            <person name="Oliveira G."/>
            <person name="Pylro V."/>
        </authorList>
    </citation>
    <scope>NUCLEOTIDE SEQUENCE [LARGE SCALE GENOMIC DNA]</scope>
    <source>
        <strain evidence="2">AMD02</strain>
    </source>
</reference>
<sequence length="153" mass="16938">MLRQQILKSYRSKLLVISAFVLLGVGVGGLIIAQQLQQKNTSSQKMTNRAVVTMITPSELNKSDAKTTFMINVHTPYAGEIKYTDAFISYLDIQKNQSQLPSDKSTRIIVYCRSGRMSAIAAQKLLDLGYTNVSDLQGGMDNWVKQGFSLING</sequence>
<evidence type="ECO:0000259" key="1">
    <source>
        <dbReference type="PROSITE" id="PS50206"/>
    </source>
</evidence>
<dbReference type="AlphaFoldDB" id="A0A4Q0AIN5"/>
<organism evidence="2 3">
    <name type="scientific">Candidatus Microsaccharimonas sossegonensis</name>
    <dbReference type="NCBI Taxonomy" id="2506948"/>
    <lineage>
        <taxon>Bacteria</taxon>
        <taxon>Candidatus Saccharimonadota</taxon>
        <taxon>Candidatus Saccharimonadia</taxon>
        <taxon>Candidatus Saccharimonadales</taxon>
        <taxon>Candidatus Saccharimonadaceae</taxon>
        <taxon>Candidatus Microsaccharimonas</taxon>
    </lineage>
</organism>
<dbReference type="Pfam" id="PF00581">
    <property type="entry name" value="Rhodanese"/>
    <property type="match status" value="1"/>
</dbReference>
<dbReference type="PANTHER" id="PTHR45431">
    <property type="entry name" value="RHODANESE-LIKE DOMAIN-CONTAINING PROTEIN 15, CHLOROPLASTIC"/>
    <property type="match status" value="1"/>
</dbReference>
<dbReference type="SUPFAM" id="SSF52821">
    <property type="entry name" value="Rhodanese/Cell cycle control phosphatase"/>
    <property type="match status" value="1"/>
</dbReference>
<gene>
    <name evidence="2" type="ORF">EOT05_04225</name>
</gene>
<dbReference type="CDD" id="cd00158">
    <property type="entry name" value="RHOD"/>
    <property type="match status" value="1"/>
</dbReference>
<dbReference type="InterPro" id="IPR052367">
    <property type="entry name" value="Thiosulfate_ST/Rhodanese-like"/>
</dbReference>
<dbReference type="PANTHER" id="PTHR45431:SF3">
    <property type="entry name" value="RHODANESE-LIKE DOMAIN-CONTAINING PROTEIN 15, CHLOROPLASTIC"/>
    <property type="match status" value="1"/>
</dbReference>
<name>A0A4Q0AIN5_9BACT</name>
<keyword evidence="3" id="KW-1185">Reference proteome</keyword>
<proteinExistence type="predicted"/>
<protein>
    <submittedName>
        <fullName evidence="2">Rhodanese-like domain-containing protein</fullName>
    </submittedName>
</protein>
<dbReference type="InterPro" id="IPR036873">
    <property type="entry name" value="Rhodanese-like_dom_sf"/>
</dbReference>
<dbReference type="EMBL" id="SCKX01000001">
    <property type="protein sequence ID" value="RWZ78920.1"/>
    <property type="molecule type" value="Genomic_DNA"/>
</dbReference>
<dbReference type="PROSITE" id="PS50206">
    <property type="entry name" value="RHODANESE_3"/>
    <property type="match status" value="1"/>
</dbReference>
<dbReference type="Gene3D" id="3.40.250.10">
    <property type="entry name" value="Rhodanese-like domain"/>
    <property type="match status" value="1"/>
</dbReference>
<dbReference type="InterPro" id="IPR001763">
    <property type="entry name" value="Rhodanese-like_dom"/>
</dbReference>
<evidence type="ECO:0000313" key="3">
    <source>
        <dbReference type="Proteomes" id="UP000289257"/>
    </source>
</evidence>
<dbReference type="Proteomes" id="UP000289257">
    <property type="component" value="Unassembled WGS sequence"/>
</dbReference>
<comment type="caution">
    <text evidence="2">The sequence shown here is derived from an EMBL/GenBank/DDBJ whole genome shotgun (WGS) entry which is preliminary data.</text>
</comment>
<feature type="domain" description="Rhodanese" evidence="1">
    <location>
        <begin position="92"/>
        <end position="152"/>
    </location>
</feature>
<accession>A0A4Q0AIN5</accession>
<evidence type="ECO:0000313" key="2">
    <source>
        <dbReference type="EMBL" id="RWZ78920.1"/>
    </source>
</evidence>